<keyword evidence="3" id="KW-0964">Secreted</keyword>
<dbReference type="InterPro" id="IPR033764">
    <property type="entry name" value="Sdr_B"/>
</dbReference>
<feature type="region of interest" description="Disordered" evidence="5">
    <location>
        <begin position="163"/>
        <end position="188"/>
    </location>
</feature>
<sequence>MFDLWPLFKHKEPAGGWRRRPRWLVRTGLAAALVVGVAAPAWADALSEFSVTVGAGGASSVKPGEATVLRITLVNASAEAYSGVNFSKAFAPTGSGNLLLNGAAVTSCTPGGFNGTVTLPAVGASLSGGIALNGLTIPARVGTDDGVCTIDIPVKAVSSDGNASTQTYTLGPGEVRTGSDTNGTGTGQGITIQSVARPTWKKSFAGGAAILGGASRDLVLTVDNSGANSVNLTGVKFDDVFPTAGGKAVIEPDGTAASYSNCGPSPSAVLTTGDAAKVAVSNVSVAAGQVCTITVKVKARQTNGAYELANQTNTLPVGTFSSDQGLKPSDSPTANITVRSPLSVAKAANPTRVASGQTGQFVITLTNSGSTALPVSQFNEASIDGGGQGGVRLTPNAVSSTCVQTAGQTKALAVSGNGFTSSGYDVPANGSCTITVDFTGTTVNNNPLTFTNSIPQGAVQVTGQPGIISQSQSAAVTLIDELFVDKASAPAYVAPGGAVKYTVTISNFGGTARSNVHLTEALTQGSTFLTGGAYAPTLSPATCGTLGNVPATGAMAVDFTIPTLPAASGNTPGQCQVSFWAMTDPNGTGNTSNVIPACGVWYGASQGDAQAAKTCNGRPSNGVTATRQAPLLADKTFNGSNYQYTGGYNAATNKDYGSVATQTGNKQPEGTVVTMRIRLRNYSDAPLTGVTVADTLLPSGSAQLRIANPANASTTCGGTLTAAAGSTSIALNGATVPARANATSNQPGMCELQVDVVGPAATHKNTAQVTANQSLAGGGAPKALAVNTNEAQLVYDGALEAAKSFEPQQITADGKATVRIRLTNKDTSAPIAGIAVTDPLAPAKLKLADPPKVYSTCAGAPTYTGAAGATSVGMQGATLPPGGSCDFLFDVVNDGSASGNWVNTIPVGNIKADGGVQNQTPVSATLARVAAQVPTISKDMTPAAVSPGQAARLKITITNGTQALTGLALTDWFTEGGVQGAAPTGIQVAAAPNASTSCPGGVVAAVPQSDHVGLSGATLAAGATCTVDVDVIATNPGAVQNVIPQNSVRNDQGQTNANTEARAPLTTSLNMGVAKSFTPAVVKPGARSRLRITFFNATQAAIGNFGITDNLPAGMTVPVGPNVVQTCGPATQVNTAASGKVVISGGALGPAAGGVSASCYVELDVVVNAQGKYANTLADKSIEVNGKPTLYPDVPVTAELNAVDPIVVHKAIGGKTLDSAGLPAGMTNGDATRKAGEAAPLVIHLNNPNSIALTGVAFTDALPAGLVVAQTPNASTTCAGGTVVASASATQVRLAGASLSAHGSCTVTVDVLANNAGSYVNTIASGAVTSTEGVGNEEPTSARLVVSKPPAVGKQFDPAVIPQGGVSRLTIFLGNDNASAITLNAELVDTLPTAPGAIVVATPPNVSKTCPGTVTADAGAGTVTYASGASIPAGGCTISVDVTGTVPGAYNNNIPAGALDTSVGKNADPANAPLNISTQGYISGKVFKDNKTTPDGVFDPSKDAPLPGQTINLYSGPTCTGTPVASVTTDAQGNYLFAGLSEGTYTVCQPTQPAGTVNGNTTAGTITPVNGSGGTQGTATSPDVPSAIASIVLGKSASGEVSGSTGNNFAEIVPSSISGTVFLDQNNNGVQNGADAGIKDQVIELLDEHSAVLKTTTTDASGNYRFDDLPPGKYSVRQPNQPEGTANGKTTAGSVGNDGTAGTASLPATAPSTITGIVLPPNTQSTGNNFAELPYNRTVSGQVFLDYDNNGTLDAGSADHGIGGQTVVLTGTDDSGNDVTRTTTTNPDGSYSFTGLPPGKYTVTQPNQPTGTANGTTTVGTAGGTPSNPGNEGTSTSQIANIDLSVAGGHTVSAGNNFAEQPGNAPDLTIGKTHSPSEFTAGGGTGFYTITSKNIGKADTAGEVKIVDTLPAGITPKAASGAGWACAIAGQSVTCTTGAVLSANGGAGNPITLHVDVAAGLGGQLLINTADISGGGEPEGFASNNRAQDPTPILEAPAAATLAGHVWLDANHDRKYAPGSPDDQPQAGWKVELLFNGVPVADTVTGADGRYEFINLPPGSGYQVRFRHPTTGQIWGSAVTNEKADGSNPGNADASDGTLKGITLTPGQNLAEQSLPLDPAGVVYDAVTRQPVPGAVVTITGPAGFDPATHLVGGSATATTGSDGQYQFLLVPGAPAGDYTLSVSTYPAGYLPQPSTMIPACTNAPLAVGAMPDPALVQASNGAPASGVPLHNPAACQGIVGGGAPTTQYYYSFTLNGSSANVLNNHIPLDPILGGAIVVTKTSPKVNVTKGELVPYTITATNTLSAQLTNVDVQDRIPPGFRYRLGSASYNGMPLEPKVLGRDLTWAGQTFTAGEKKTYQLLLMVGAGVGEGEYVNQAWALNSVVGERISNVANAVVRVVPDPLFDCSDLIGTVFDDKNANGYQDQGERGIPNVRVATARGLLVTTDAEGRFHVACAAIPQADRGSNFVMKLDERTLPSGYRVTSENPRDVRVTRGKMVKLNFGATVHKVLRLEVDGRAFAPQATDLAPQWQDKAHALLPQLAQQPTVLRISYRLTGEDPQLARERVKALTAALQKGYAEQAKQRKDDKDEDTPPLVIETESFEHKQAEGAR</sequence>
<keyword evidence="10" id="KW-1185">Reference proteome</keyword>
<name>A0ABP7QV30_9BURK</name>
<dbReference type="Pfam" id="PF17210">
    <property type="entry name" value="SdrD_B"/>
    <property type="match status" value="4"/>
</dbReference>
<dbReference type="InterPro" id="IPR057693">
    <property type="entry name" value="DUF7933"/>
</dbReference>
<feature type="domain" description="SD-repeat containing protein B" evidence="7">
    <location>
        <begin position="2003"/>
        <end position="2109"/>
    </location>
</feature>
<feature type="region of interest" description="Disordered" evidence="5">
    <location>
        <begin position="1769"/>
        <end position="1793"/>
    </location>
</feature>
<dbReference type="Proteomes" id="UP001501627">
    <property type="component" value="Unassembled WGS sequence"/>
</dbReference>
<evidence type="ECO:0000259" key="8">
    <source>
        <dbReference type="Pfam" id="PF25564"/>
    </source>
</evidence>
<feature type="compositionally biased region" description="Basic and acidic residues" evidence="5">
    <location>
        <begin position="2602"/>
        <end position="2612"/>
    </location>
</feature>
<feature type="domain" description="SD-repeat containing protein B" evidence="7">
    <location>
        <begin position="1486"/>
        <end position="1565"/>
    </location>
</feature>
<dbReference type="Pfam" id="PF25564">
    <property type="entry name" value="DUF7933"/>
    <property type="match status" value="7"/>
</dbReference>
<comment type="caution">
    <text evidence="9">The sequence shown here is derived from an EMBL/GenBank/DDBJ whole genome shotgun (WGS) entry which is preliminary data.</text>
</comment>
<accession>A0ABP7QV30</accession>
<feature type="region of interest" description="Disordered" evidence="5">
    <location>
        <begin position="2575"/>
        <end position="2612"/>
    </location>
</feature>
<dbReference type="Pfam" id="PF01345">
    <property type="entry name" value="DUF11"/>
    <property type="match status" value="3"/>
</dbReference>
<feature type="compositionally biased region" description="Polar residues" evidence="5">
    <location>
        <begin position="1677"/>
        <end position="1694"/>
    </location>
</feature>
<dbReference type="InterPro" id="IPR008969">
    <property type="entry name" value="CarboxyPept-like_regulatory"/>
</dbReference>
<feature type="compositionally biased region" description="Low complexity" evidence="5">
    <location>
        <begin position="1810"/>
        <end position="1820"/>
    </location>
</feature>
<feature type="region of interest" description="Disordered" evidence="5">
    <location>
        <begin position="1663"/>
        <end position="1704"/>
    </location>
</feature>
<feature type="domain" description="DUF7933" evidence="8">
    <location>
        <begin position="1350"/>
        <end position="1476"/>
    </location>
</feature>
<dbReference type="RefSeq" id="WP_103045182.1">
    <property type="nucleotide sequence ID" value="NZ_BAABBP010000006.1"/>
</dbReference>
<evidence type="ECO:0000256" key="3">
    <source>
        <dbReference type="ARBA" id="ARBA00022525"/>
    </source>
</evidence>
<dbReference type="SUPFAM" id="SSF49464">
    <property type="entry name" value="Carboxypeptidase regulatory domain-like"/>
    <property type="match status" value="1"/>
</dbReference>
<evidence type="ECO:0000256" key="2">
    <source>
        <dbReference type="ARBA" id="ARBA00007257"/>
    </source>
</evidence>
<proteinExistence type="inferred from homology"/>
<evidence type="ECO:0000256" key="5">
    <source>
        <dbReference type="SAM" id="MobiDB-lite"/>
    </source>
</evidence>
<evidence type="ECO:0000259" key="6">
    <source>
        <dbReference type="Pfam" id="PF01345"/>
    </source>
</evidence>
<evidence type="ECO:0000313" key="10">
    <source>
        <dbReference type="Proteomes" id="UP001501627"/>
    </source>
</evidence>
<feature type="domain" description="DUF7933" evidence="8">
    <location>
        <begin position="198"/>
        <end position="323"/>
    </location>
</feature>
<feature type="domain" description="DUF7933" evidence="8">
    <location>
        <begin position="934"/>
        <end position="1058"/>
    </location>
</feature>
<feature type="domain" description="DUF11" evidence="6">
    <location>
        <begin position="1867"/>
        <end position="1988"/>
    </location>
</feature>
<keyword evidence="4" id="KW-0732">Signal</keyword>
<evidence type="ECO:0000256" key="4">
    <source>
        <dbReference type="ARBA" id="ARBA00022729"/>
    </source>
</evidence>
<feature type="domain" description="SD-repeat containing protein B" evidence="7">
    <location>
        <begin position="1616"/>
        <end position="1697"/>
    </location>
</feature>
<dbReference type="SUPFAM" id="SSF117074">
    <property type="entry name" value="Hypothetical protein PA1324"/>
    <property type="match status" value="5"/>
</dbReference>
<dbReference type="PANTHER" id="PTHR36108:SF13">
    <property type="entry name" value="COLOSSIN-B-RELATED"/>
    <property type="match status" value="1"/>
</dbReference>
<dbReference type="EMBL" id="BAABBP010000006">
    <property type="protein sequence ID" value="GAA3988503.1"/>
    <property type="molecule type" value="Genomic_DNA"/>
</dbReference>
<dbReference type="PANTHER" id="PTHR36108">
    <property type="entry name" value="COLOSSIN-B-RELATED"/>
    <property type="match status" value="1"/>
</dbReference>
<feature type="domain" description="DUF7933" evidence="8">
    <location>
        <begin position="1073"/>
        <end position="1179"/>
    </location>
</feature>
<feature type="domain" description="DUF7933" evidence="8">
    <location>
        <begin position="802"/>
        <end position="927"/>
    </location>
</feature>
<feature type="domain" description="SD-repeat containing protein B" evidence="7">
    <location>
        <begin position="1742"/>
        <end position="1835"/>
    </location>
</feature>
<feature type="region of interest" description="Disordered" evidence="5">
    <location>
        <begin position="2080"/>
        <end position="2099"/>
    </location>
</feature>
<feature type="region of interest" description="Disordered" evidence="5">
    <location>
        <begin position="1806"/>
        <end position="1835"/>
    </location>
</feature>
<dbReference type="NCBIfam" id="TIGR01451">
    <property type="entry name" value="B_ant_repeat"/>
    <property type="match status" value="2"/>
</dbReference>
<feature type="domain" description="DUF11" evidence="6">
    <location>
        <begin position="2277"/>
        <end position="2382"/>
    </location>
</feature>
<protein>
    <recommendedName>
        <fullName evidence="11">DUF11 domain-containing protein</fullName>
    </recommendedName>
</protein>
<feature type="domain" description="DUF7933" evidence="8">
    <location>
        <begin position="1234"/>
        <end position="1346"/>
    </location>
</feature>
<dbReference type="InterPro" id="IPR013783">
    <property type="entry name" value="Ig-like_fold"/>
</dbReference>
<evidence type="ECO:0000256" key="1">
    <source>
        <dbReference type="ARBA" id="ARBA00004613"/>
    </source>
</evidence>
<evidence type="ECO:0008006" key="11">
    <source>
        <dbReference type="Google" id="ProtNLM"/>
    </source>
</evidence>
<comment type="subcellular location">
    <subcellularLocation>
        <location evidence="1">Secreted</location>
    </subcellularLocation>
</comment>
<evidence type="ECO:0000313" key="9">
    <source>
        <dbReference type="EMBL" id="GAA3988503.1"/>
    </source>
</evidence>
<dbReference type="InterPro" id="IPR001434">
    <property type="entry name" value="OmcB-like_DUF11"/>
</dbReference>
<feature type="domain" description="DUF7933" evidence="8">
    <location>
        <begin position="666"/>
        <end position="785"/>
    </location>
</feature>
<dbReference type="InterPro" id="IPR047589">
    <property type="entry name" value="DUF11_rpt"/>
</dbReference>
<dbReference type="Gene3D" id="2.60.40.1120">
    <property type="entry name" value="Carboxypeptidase-like, regulatory domain"/>
    <property type="match status" value="1"/>
</dbReference>
<dbReference type="Gene3D" id="2.60.40.10">
    <property type="entry name" value="Immunoglobulins"/>
    <property type="match status" value="5"/>
</dbReference>
<organism evidence="9 10">
    <name type="scientific">Comamonas faecalis</name>
    <dbReference type="NCBI Taxonomy" id="1387849"/>
    <lineage>
        <taxon>Bacteria</taxon>
        <taxon>Pseudomonadati</taxon>
        <taxon>Pseudomonadota</taxon>
        <taxon>Betaproteobacteria</taxon>
        <taxon>Burkholderiales</taxon>
        <taxon>Comamonadaceae</taxon>
        <taxon>Comamonas</taxon>
    </lineage>
</organism>
<reference evidence="10" key="1">
    <citation type="journal article" date="2019" name="Int. J. Syst. Evol. Microbiol.">
        <title>The Global Catalogue of Microorganisms (GCM) 10K type strain sequencing project: providing services to taxonomists for standard genome sequencing and annotation.</title>
        <authorList>
            <consortium name="The Broad Institute Genomics Platform"/>
            <consortium name="The Broad Institute Genome Sequencing Center for Infectious Disease"/>
            <person name="Wu L."/>
            <person name="Ma J."/>
        </authorList>
    </citation>
    <scope>NUCLEOTIDE SEQUENCE [LARGE SCALE GENOMIC DNA]</scope>
    <source>
        <strain evidence="10">JCM 17561</strain>
    </source>
</reference>
<comment type="similarity">
    <text evidence="2">Belongs to the serine-aspartate repeat-containing protein (SDr) family.</text>
</comment>
<feature type="compositionally biased region" description="Polar residues" evidence="5">
    <location>
        <begin position="1826"/>
        <end position="1835"/>
    </location>
</feature>
<gene>
    <name evidence="9" type="ORF">GCM10022279_09460</name>
</gene>
<evidence type="ECO:0000259" key="7">
    <source>
        <dbReference type="Pfam" id="PF17210"/>
    </source>
</evidence>
<feature type="domain" description="DUF11" evidence="6">
    <location>
        <begin position="483"/>
        <end position="594"/>
    </location>
</feature>